<reference evidence="10" key="2">
    <citation type="submission" date="2025-09" db="UniProtKB">
        <authorList>
            <consortium name="Ensembl"/>
        </authorList>
    </citation>
    <scope>IDENTIFICATION</scope>
</reference>
<evidence type="ECO:0000313" key="11">
    <source>
        <dbReference type="Proteomes" id="UP000261660"/>
    </source>
</evidence>
<name>A0A3Q3FNX6_9LABR</name>
<dbReference type="PANTHER" id="PTHR20938">
    <property type="entry name" value="INTEGRATOR COMPLEX SUBUNIT 4"/>
    <property type="match status" value="1"/>
</dbReference>
<dbReference type="Pfam" id="PF13646">
    <property type="entry name" value="HEAT_2"/>
    <property type="match status" value="1"/>
</dbReference>
<dbReference type="InterPro" id="IPR057412">
    <property type="entry name" value="INTS4_C"/>
</dbReference>
<dbReference type="InterPro" id="IPR056235">
    <property type="entry name" value="INTS4_8HBD"/>
</dbReference>
<evidence type="ECO:0000256" key="1">
    <source>
        <dbReference type="ARBA" id="ARBA00004123"/>
    </source>
</evidence>
<reference evidence="10" key="1">
    <citation type="submission" date="2025-08" db="UniProtKB">
        <authorList>
            <consortium name="Ensembl"/>
        </authorList>
    </citation>
    <scope>IDENTIFICATION</scope>
</reference>
<accession>A0A3Q3FNX6</accession>
<comment type="similarity">
    <text evidence="6">Belongs to the Integrator subunit 4 family.</text>
</comment>
<dbReference type="PANTHER" id="PTHR20938:SF0">
    <property type="entry name" value="INTEGRATOR COMPLEX SUBUNIT 4"/>
    <property type="match status" value="1"/>
</dbReference>
<keyword evidence="4" id="KW-0677">Repeat</keyword>
<dbReference type="Proteomes" id="UP000261660">
    <property type="component" value="Unplaced"/>
</dbReference>
<dbReference type="InterPro" id="IPR016024">
    <property type="entry name" value="ARM-type_fold"/>
</dbReference>
<keyword evidence="5" id="KW-0539">Nucleus</keyword>
<feature type="domain" description="INTS4 8 helical bundle" evidence="8">
    <location>
        <begin position="607"/>
        <end position="809"/>
    </location>
</feature>
<dbReference type="GeneTree" id="ENSGT00390000010128"/>
<dbReference type="GO" id="GO:0032039">
    <property type="term" value="C:integrator complex"/>
    <property type="evidence" value="ECO:0007669"/>
    <property type="project" value="TreeGrafter"/>
</dbReference>
<evidence type="ECO:0000256" key="3">
    <source>
        <dbReference type="ARBA" id="ARBA00022490"/>
    </source>
</evidence>
<dbReference type="GO" id="GO:0016180">
    <property type="term" value="P:snRNA processing"/>
    <property type="evidence" value="ECO:0007669"/>
    <property type="project" value="TreeGrafter"/>
</dbReference>
<dbReference type="AlphaFoldDB" id="A0A3Q3FNX6"/>
<dbReference type="InterPro" id="IPR011989">
    <property type="entry name" value="ARM-like"/>
</dbReference>
<evidence type="ECO:0000256" key="2">
    <source>
        <dbReference type="ARBA" id="ARBA00004496"/>
    </source>
</evidence>
<dbReference type="Ensembl" id="ENSLBET00000021806.1">
    <property type="protein sequence ID" value="ENSLBEP00000020678.1"/>
    <property type="gene ID" value="ENSLBEG00000015866.1"/>
</dbReference>
<dbReference type="FunFam" id="1.25.10.10:FF:000119">
    <property type="entry name" value="Integrator complex subunit 4"/>
    <property type="match status" value="1"/>
</dbReference>
<dbReference type="SUPFAM" id="SSF48371">
    <property type="entry name" value="ARM repeat"/>
    <property type="match status" value="1"/>
</dbReference>
<dbReference type="GO" id="GO:0005737">
    <property type="term" value="C:cytoplasm"/>
    <property type="evidence" value="ECO:0007669"/>
    <property type="project" value="UniProtKB-SubCell"/>
</dbReference>
<evidence type="ECO:0000259" key="8">
    <source>
        <dbReference type="Pfam" id="PF24493"/>
    </source>
</evidence>
<evidence type="ECO:0000313" key="10">
    <source>
        <dbReference type="Ensembl" id="ENSLBEP00000020678.1"/>
    </source>
</evidence>
<evidence type="ECO:0000256" key="5">
    <source>
        <dbReference type="ARBA" id="ARBA00023242"/>
    </source>
</evidence>
<evidence type="ECO:0000256" key="7">
    <source>
        <dbReference type="ARBA" id="ARBA00068017"/>
    </source>
</evidence>
<dbReference type="FunFam" id="1.25.10.10:FF:000134">
    <property type="entry name" value="Integrator complex subunit 4"/>
    <property type="match status" value="1"/>
</dbReference>
<sequence length="965" mass="108296">MAAHLKKRVYEEFSKVVQVRDQKLRLSKPSKSAALHIDLCKATNSTDALQYLLQFARKPVEAESVEGVVRILLEHYYKETDNSVRLKIASLLGLLTKTQGFVPDCIVDDAISTLSNEKSHQVLAQLLDTLLVIGTQLPESPAIRQRLIEVACKHLSDTYFGVRNKCLQLLGCLGVMDTPLTKENEGPGSRDVQSIISDYFGDQDPRVRTAAIKAMLQLHERGIKIHDIIYEQACRLLSDDYEQVRSAAVQMGWVLSQLYPESIVPIPSSNEEIRLVDDVFGKISHMVSDGSWMVRVQAAKTLGSMLQVSPHFLEQTLDKKLMSDLRRKRTAHERARELFTSGEFSSGRKWADDAPKERLDTNTVNLIASGACGAFVHGLEDEMFEVRIAAVEALCQLAQSSPTFAEKCLDFLVDMFNDEIEEVRLQSIHVLREISTHITLREDQLDTVLAVLEDSSRDIREALHELICYTNVSTKECIQLALLELLKNLNKYPTDRNSVWKCLKFLGSRHPTLVLPLVPELLSTHPYFDTPEPDMDDPAYIAVLVLVFNAAKSCPTMPALFSDHTFRHYAYLRDSLSHLVPPLRLPGNGLDLVDSRCGSGSVESAQLFLQQSLNRVSVIQNLETPGAQDLLDFTIRDLRRLGELQTELAGAADFCATYLRCQLLLMKALQDRLWNMAVPLCLKQNVTATTAAQQILEETYKLEFLYSGLESRQVATIHHVRLQAKALQLVLTARTRQGLDPLISSCEKFLQDIESFQRLFLTELPHLQDSFVDKLLELMPRLSSCKPVEMVRILQTTLRQSSLLHLRLPQQIHRATATIIEPTGESDNPLKFTSGLVVALDIDATLEHVQDPQNTVKVQVLYPDGQSHVIHPKPGDFRKPGPDRHRLITQVYLSHTAWTEPSQIEVRLLLAYSSSSASLSSPSLASKLGWSDSTDSLPPPETAVEGTIPFSKSVKVYIMPKPSRR</sequence>
<dbReference type="Pfam" id="PF24493">
    <property type="entry name" value="INTS4_8HBD"/>
    <property type="match status" value="1"/>
</dbReference>
<keyword evidence="11" id="KW-1185">Reference proteome</keyword>
<evidence type="ECO:0000256" key="6">
    <source>
        <dbReference type="ARBA" id="ARBA00061685"/>
    </source>
</evidence>
<feature type="domain" description="Integrator complex subunit 4/Protein SIEL C-terminal Ig-like" evidence="9">
    <location>
        <begin position="818"/>
        <end position="962"/>
    </location>
</feature>
<dbReference type="InParanoid" id="A0A3Q3FNX6"/>
<dbReference type="FunCoup" id="A0A3Q3FNX6">
    <property type="interactions" value="2173"/>
</dbReference>
<organism evidence="10 11">
    <name type="scientific">Labrus bergylta</name>
    <name type="common">ballan wrasse</name>
    <dbReference type="NCBI Taxonomy" id="56723"/>
    <lineage>
        <taxon>Eukaryota</taxon>
        <taxon>Metazoa</taxon>
        <taxon>Chordata</taxon>
        <taxon>Craniata</taxon>
        <taxon>Vertebrata</taxon>
        <taxon>Euteleostomi</taxon>
        <taxon>Actinopterygii</taxon>
        <taxon>Neopterygii</taxon>
        <taxon>Teleostei</taxon>
        <taxon>Neoteleostei</taxon>
        <taxon>Acanthomorphata</taxon>
        <taxon>Eupercaria</taxon>
        <taxon>Labriformes</taxon>
        <taxon>Labridae</taxon>
        <taxon>Labrus</taxon>
    </lineage>
</organism>
<dbReference type="STRING" id="56723.ENSLBEP00000020678"/>
<proteinExistence type="inferred from homology"/>
<protein>
    <recommendedName>
        <fullName evidence="7">Integrator complex subunit 4</fullName>
    </recommendedName>
</protein>
<evidence type="ECO:0000256" key="4">
    <source>
        <dbReference type="ARBA" id="ARBA00022737"/>
    </source>
</evidence>
<dbReference type="Gene3D" id="1.25.10.10">
    <property type="entry name" value="Leucine-rich Repeat Variant"/>
    <property type="match status" value="2"/>
</dbReference>
<keyword evidence="3" id="KW-0963">Cytoplasm</keyword>
<dbReference type="FunFam" id="1.25.10.10:FF:000118">
    <property type="entry name" value="Integrator complex subunit 4"/>
    <property type="match status" value="1"/>
</dbReference>
<evidence type="ECO:0000259" key="9">
    <source>
        <dbReference type="Pfam" id="PF25458"/>
    </source>
</evidence>
<comment type="subcellular location">
    <subcellularLocation>
        <location evidence="2">Cytoplasm</location>
    </subcellularLocation>
    <subcellularLocation>
        <location evidence="1">Nucleus</location>
    </subcellularLocation>
</comment>
<dbReference type="Pfam" id="PF25458">
    <property type="entry name" value="INTS4_C"/>
    <property type="match status" value="1"/>
</dbReference>